<sequence>MESVFVGIEIGGTKIQVVTGDDQAQVVTRNRFNADLAKGAEGIREQIAAALVDIANRQQIAAIGVGFGGPFNRETGRTCCSHQVEGWDDFPLRDWLSEQAAGALVAIDNDANTAALGEALAGAGRGLSPVFYVTLGSGIGGGLVIDGTIYHGALPTEAEIGHVRLNQAGETLESRCSGWAVDRRLREYAAGNPASHLAKRLDGEGGEARHLAKAMAAGDAGAMAIFDETCGELALGLSHVVHLINPAAIILGGGLSLIGEPLRVSVEAALGSAIMDVLKPGPEVRLAQLGEDTVPVGALFLALNAG</sequence>
<gene>
    <name evidence="1" type="ORF">METZ01_LOCUS124669</name>
</gene>
<dbReference type="PANTHER" id="PTHR18964">
    <property type="entry name" value="ROK (REPRESSOR, ORF, KINASE) FAMILY"/>
    <property type="match status" value="1"/>
</dbReference>
<dbReference type="InterPro" id="IPR049874">
    <property type="entry name" value="ROK_cs"/>
</dbReference>
<name>A0A381Y4C6_9ZZZZ</name>
<proteinExistence type="predicted"/>
<dbReference type="Gene3D" id="3.30.420.40">
    <property type="match status" value="2"/>
</dbReference>
<evidence type="ECO:0008006" key="2">
    <source>
        <dbReference type="Google" id="ProtNLM"/>
    </source>
</evidence>
<protein>
    <recommendedName>
        <fullName evidence="2">ROK family protein</fullName>
    </recommendedName>
</protein>
<dbReference type="CDD" id="cd23763">
    <property type="entry name" value="ASKHA_ATPase_ROK"/>
    <property type="match status" value="1"/>
</dbReference>
<dbReference type="PROSITE" id="PS01125">
    <property type="entry name" value="ROK"/>
    <property type="match status" value="1"/>
</dbReference>
<dbReference type="InterPro" id="IPR000600">
    <property type="entry name" value="ROK"/>
</dbReference>
<dbReference type="PANTHER" id="PTHR18964:SF149">
    <property type="entry name" value="BIFUNCTIONAL UDP-N-ACETYLGLUCOSAMINE 2-EPIMERASE_N-ACETYLMANNOSAMINE KINASE"/>
    <property type="match status" value="1"/>
</dbReference>
<organism evidence="1">
    <name type="scientific">marine metagenome</name>
    <dbReference type="NCBI Taxonomy" id="408172"/>
    <lineage>
        <taxon>unclassified sequences</taxon>
        <taxon>metagenomes</taxon>
        <taxon>ecological metagenomes</taxon>
    </lineage>
</organism>
<dbReference type="InterPro" id="IPR043129">
    <property type="entry name" value="ATPase_NBD"/>
</dbReference>
<dbReference type="Pfam" id="PF00480">
    <property type="entry name" value="ROK"/>
    <property type="match status" value="1"/>
</dbReference>
<dbReference type="AlphaFoldDB" id="A0A381Y4C6"/>
<dbReference type="EMBL" id="UINC01017352">
    <property type="protein sequence ID" value="SVA71815.1"/>
    <property type="molecule type" value="Genomic_DNA"/>
</dbReference>
<evidence type="ECO:0000313" key="1">
    <source>
        <dbReference type="EMBL" id="SVA71815.1"/>
    </source>
</evidence>
<reference evidence="1" key="1">
    <citation type="submission" date="2018-05" db="EMBL/GenBank/DDBJ databases">
        <authorList>
            <person name="Lanie J.A."/>
            <person name="Ng W.-L."/>
            <person name="Kazmierczak K.M."/>
            <person name="Andrzejewski T.M."/>
            <person name="Davidsen T.M."/>
            <person name="Wayne K.J."/>
            <person name="Tettelin H."/>
            <person name="Glass J.I."/>
            <person name="Rusch D."/>
            <person name="Podicherti R."/>
            <person name="Tsui H.-C.T."/>
            <person name="Winkler M.E."/>
        </authorList>
    </citation>
    <scope>NUCLEOTIDE SEQUENCE</scope>
</reference>
<dbReference type="SUPFAM" id="SSF53067">
    <property type="entry name" value="Actin-like ATPase domain"/>
    <property type="match status" value="1"/>
</dbReference>
<accession>A0A381Y4C6</accession>